<keyword evidence="1" id="KW-1185">Reference proteome</keyword>
<dbReference type="RefSeq" id="XP_018014284.1">
    <property type="nucleotide sequence ID" value="XM_018158795.2"/>
</dbReference>
<dbReference type="AlphaFoldDB" id="A0A8B7NKU2"/>
<evidence type="ECO:0000313" key="2">
    <source>
        <dbReference type="RefSeq" id="XP_018014284.1"/>
    </source>
</evidence>
<accession>A0A8B7NKU2</accession>
<proteinExistence type="predicted"/>
<dbReference type="KEGG" id="hazt:108671290"/>
<evidence type="ECO:0000313" key="1">
    <source>
        <dbReference type="Proteomes" id="UP000694843"/>
    </source>
</evidence>
<protein>
    <submittedName>
        <fullName evidence="2">Uncharacterized protein LOC108671290 isoform X1</fullName>
    </submittedName>
</protein>
<dbReference type="GeneID" id="108671290"/>
<dbReference type="OrthoDB" id="6353401at2759"/>
<reference evidence="2" key="1">
    <citation type="submission" date="2025-08" db="UniProtKB">
        <authorList>
            <consortium name="RefSeq"/>
        </authorList>
    </citation>
    <scope>IDENTIFICATION</scope>
    <source>
        <tissue evidence="2">Whole organism</tissue>
    </source>
</reference>
<organism evidence="1 2">
    <name type="scientific">Hyalella azteca</name>
    <name type="common">Amphipod</name>
    <dbReference type="NCBI Taxonomy" id="294128"/>
    <lineage>
        <taxon>Eukaryota</taxon>
        <taxon>Metazoa</taxon>
        <taxon>Ecdysozoa</taxon>
        <taxon>Arthropoda</taxon>
        <taxon>Crustacea</taxon>
        <taxon>Multicrustacea</taxon>
        <taxon>Malacostraca</taxon>
        <taxon>Eumalacostraca</taxon>
        <taxon>Peracarida</taxon>
        <taxon>Amphipoda</taxon>
        <taxon>Senticaudata</taxon>
        <taxon>Talitrida</taxon>
        <taxon>Talitroidea</taxon>
        <taxon>Hyalellidae</taxon>
        <taxon>Hyalella</taxon>
    </lineage>
</organism>
<sequence>MEFSDEDVAVLFIQYLEGRMAEPTNIEERLAALPKPGSFDIDDEVPNTCIIFRSGRPRVIKATSSDDLYRQGLQPYPRKDLTTHHALLVTRALASLHAHCSVLQKDGLDLPNPNVAELRDIARFAKCPTAASGKSECSMAKVEVCNGECGDALTSEVTQVDIANANLDILIHRLHANPDNGHIRNRLANLRSDLPTLMDFIRFSSAVSKKWMVSVGPISTCDVWINRHNEEDDIVALRLRGGTSLRAPPLRDAAWVWLTLLEPSMLRERYTELCDAYCLTYNSTHHRLVSTDSEQEPEELLTYFDLMRDLGESFLHAFLTFLYKFVVSKTWFVDRELYLPSGITRTTEILQYLIDNGIVGSIFIA</sequence>
<gene>
    <name evidence="2" type="primary">LOC108671290</name>
</gene>
<dbReference type="Proteomes" id="UP000694843">
    <property type="component" value="Unplaced"/>
</dbReference>
<name>A0A8B7NKU2_HYAAZ</name>